<dbReference type="InterPro" id="IPR036522">
    <property type="entry name" value="MoaC_sf"/>
</dbReference>
<dbReference type="Pfam" id="PF01967">
    <property type="entry name" value="MoaC"/>
    <property type="match status" value="1"/>
</dbReference>
<evidence type="ECO:0000313" key="4">
    <source>
        <dbReference type="EMBL" id="KFO84966.1"/>
    </source>
</evidence>
<feature type="non-terminal residue" evidence="4">
    <location>
        <position position="1"/>
    </location>
</feature>
<evidence type="ECO:0000259" key="3">
    <source>
        <dbReference type="Pfam" id="PF01967"/>
    </source>
</evidence>
<proteinExistence type="predicted"/>
<dbReference type="SUPFAM" id="SSF55040">
    <property type="entry name" value="Molybdenum cofactor biosynthesis protein C, MoaC"/>
    <property type="match status" value="1"/>
</dbReference>
<dbReference type="EMBL" id="KL506303">
    <property type="protein sequence ID" value="KFO84966.1"/>
    <property type="molecule type" value="Genomic_DNA"/>
</dbReference>
<dbReference type="Proteomes" id="UP000054064">
    <property type="component" value="Unassembled WGS sequence"/>
</dbReference>
<evidence type="ECO:0000313" key="5">
    <source>
        <dbReference type="Proteomes" id="UP000054064"/>
    </source>
</evidence>
<dbReference type="UniPathway" id="UPA00344"/>
<dbReference type="AlphaFoldDB" id="A0A091GMX6"/>
<keyword evidence="5" id="KW-1185">Reference proteome</keyword>
<protein>
    <submittedName>
        <fullName evidence="4">Molybdenum cofactor biosynthesis protein 1</fullName>
    </submittedName>
</protein>
<dbReference type="GO" id="GO:0006777">
    <property type="term" value="P:Mo-molybdopterin cofactor biosynthetic process"/>
    <property type="evidence" value="ECO:0007669"/>
    <property type="project" value="UniProtKB-KW"/>
</dbReference>
<keyword evidence="2" id="KW-0501">Molybdenum cofactor biosynthesis</keyword>
<dbReference type="Gene3D" id="3.30.70.640">
    <property type="entry name" value="Molybdopterin cofactor biosynthesis C (MoaC) domain"/>
    <property type="match status" value="1"/>
</dbReference>
<comment type="pathway">
    <text evidence="1">Cofactor biosynthesis; molybdopterin biosynthesis.</text>
</comment>
<sequence length="199" mass="21382">GKALMKNKLKGQLFLPGSYPEQWWHVTKGLLQTQLRGCHVFLNDQGSTFDTKCLEASPVGPVSVDCQSKESSSGSEFCTRDLGSCTKVPHASDSLTHTDEEGRATMVDVGGKPDSRRSAAAGAVVCLGEKAFRMVRQNQVKKGDVLAVAQIAGIQGAKLTSQLIPLCHNIPLNHVEVSLSLDAARHAVVIRSSCQTWGR</sequence>
<feature type="domain" description="Molybdopterin cofactor biosynthesis C (MoaC)" evidence="3">
    <location>
        <begin position="106"/>
        <end position="198"/>
    </location>
</feature>
<feature type="non-terminal residue" evidence="4">
    <location>
        <position position="199"/>
    </location>
</feature>
<gene>
    <name evidence="4" type="ORF">N320_09989</name>
</gene>
<dbReference type="InterPro" id="IPR002820">
    <property type="entry name" value="Mopterin_CF_biosynth-C_dom"/>
</dbReference>
<organism evidence="4 5">
    <name type="scientific">Buceros rhinoceros silvestris</name>
    <dbReference type="NCBI Taxonomy" id="175836"/>
    <lineage>
        <taxon>Eukaryota</taxon>
        <taxon>Metazoa</taxon>
        <taxon>Chordata</taxon>
        <taxon>Craniata</taxon>
        <taxon>Vertebrata</taxon>
        <taxon>Euteleostomi</taxon>
        <taxon>Archelosauria</taxon>
        <taxon>Archosauria</taxon>
        <taxon>Dinosauria</taxon>
        <taxon>Saurischia</taxon>
        <taxon>Theropoda</taxon>
        <taxon>Coelurosauria</taxon>
        <taxon>Aves</taxon>
        <taxon>Neognathae</taxon>
        <taxon>Neoaves</taxon>
        <taxon>Telluraves</taxon>
        <taxon>Coraciimorphae</taxon>
        <taxon>Bucerotiformes</taxon>
        <taxon>Bucerotidae</taxon>
        <taxon>Buceros</taxon>
    </lineage>
</organism>
<name>A0A091GMX6_BUCRH</name>
<evidence type="ECO:0000256" key="2">
    <source>
        <dbReference type="ARBA" id="ARBA00023150"/>
    </source>
</evidence>
<reference evidence="4 5" key="1">
    <citation type="submission" date="2014-04" db="EMBL/GenBank/DDBJ databases">
        <title>Genome evolution of avian class.</title>
        <authorList>
            <person name="Zhang G."/>
            <person name="Li C."/>
        </authorList>
    </citation>
    <scope>NUCLEOTIDE SEQUENCE [LARGE SCALE GENOMIC DNA]</scope>
    <source>
        <strain evidence="4">BGI_N320</strain>
    </source>
</reference>
<accession>A0A091GMX6</accession>
<evidence type="ECO:0000256" key="1">
    <source>
        <dbReference type="ARBA" id="ARBA00005046"/>
    </source>
</evidence>